<evidence type="ECO:0000256" key="13">
    <source>
        <dbReference type="ARBA" id="ARBA00036671"/>
    </source>
</evidence>
<dbReference type="RefSeq" id="XP_040768480.1">
    <property type="nucleotide sequence ID" value="XM_040906152.1"/>
</dbReference>
<dbReference type="EC" id="4.2.1.134" evidence="4 14"/>
<feature type="transmembrane region" description="Helical" evidence="14">
    <location>
        <begin position="261"/>
        <end position="280"/>
    </location>
</feature>
<dbReference type="GeneID" id="63823181"/>
<dbReference type="GO" id="GO:0005789">
    <property type="term" value="C:endoplasmic reticulum membrane"/>
    <property type="evidence" value="ECO:0007669"/>
    <property type="project" value="UniProtKB-SubCell"/>
</dbReference>
<evidence type="ECO:0000256" key="5">
    <source>
        <dbReference type="ARBA" id="ARBA00022516"/>
    </source>
</evidence>
<comment type="similarity">
    <text evidence="3 14">Belongs to the very long-chain fatty acids dehydratase HACD family.</text>
</comment>
<evidence type="ECO:0000256" key="11">
    <source>
        <dbReference type="ARBA" id="ARBA00023160"/>
    </source>
</evidence>
<comment type="function">
    <text evidence="14">Catalyzes the third of the four reactions of the long-chain fatty acids elongation cycle. This endoplasmic reticulum-bound enzymatic process, allows the addition of two carbons to the chain of long- and very long-chain fatty acids/VLCFAs per cycle. This enzyme catalyzes the dehydration of the 3-hydroxyacyl-CoA intermediate into trans-2,3-enoyl-CoA, within each cycle of fatty acid elongation. Thereby, it participates to the production of VLCFAs of different chain lengths that are involved in multiple biological processes as precursors of membrane lipids and lipid mediators.</text>
</comment>
<gene>
    <name evidence="15" type="ORF">LAESUDRAFT_693058</name>
</gene>
<evidence type="ECO:0000256" key="4">
    <source>
        <dbReference type="ARBA" id="ARBA00013122"/>
    </source>
</evidence>
<evidence type="ECO:0000256" key="8">
    <source>
        <dbReference type="ARBA" id="ARBA00022989"/>
    </source>
</evidence>
<evidence type="ECO:0000256" key="3">
    <source>
        <dbReference type="ARBA" id="ARBA00007811"/>
    </source>
</evidence>
<protein>
    <recommendedName>
        <fullName evidence="4 14">Very-long-chain (3R)-3-hydroxyacyl-CoA dehydratase</fullName>
        <ecNumber evidence="4 14">4.2.1.134</ecNumber>
    </recommendedName>
</protein>
<keyword evidence="14" id="KW-0256">Endoplasmic reticulum</keyword>
<comment type="catalytic activity">
    <reaction evidence="13 14">
        <text>a very-long-chain (3R)-3-hydroxyacyl-CoA = a very-long-chain (2E)-enoyl-CoA + H2O</text>
        <dbReference type="Rhea" id="RHEA:45812"/>
        <dbReference type="ChEBI" id="CHEBI:15377"/>
        <dbReference type="ChEBI" id="CHEBI:83728"/>
        <dbReference type="ChEBI" id="CHEBI:85440"/>
        <dbReference type="EC" id="4.2.1.134"/>
    </reaction>
</comment>
<feature type="transmembrane region" description="Helical" evidence="14">
    <location>
        <begin position="21"/>
        <end position="50"/>
    </location>
</feature>
<comment type="subcellular location">
    <subcellularLocation>
        <location evidence="14">Endoplasmic reticulum membrane</location>
        <topology evidence="14">Multi-pass membrane protein</topology>
    </subcellularLocation>
    <subcellularLocation>
        <location evidence="1">Membrane</location>
        <topology evidence="1">Multi-pass membrane protein</topology>
    </subcellularLocation>
</comment>
<keyword evidence="11 14" id="KW-0275">Fatty acid biosynthesis</keyword>
<organism evidence="15 16">
    <name type="scientific">Laetiporus sulphureus 93-53</name>
    <dbReference type="NCBI Taxonomy" id="1314785"/>
    <lineage>
        <taxon>Eukaryota</taxon>
        <taxon>Fungi</taxon>
        <taxon>Dikarya</taxon>
        <taxon>Basidiomycota</taxon>
        <taxon>Agaricomycotina</taxon>
        <taxon>Agaricomycetes</taxon>
        <taxon>Polyporales</taxon>
        <taxon>Laetiporus</taxon>
    </lineage>
</organism>
<evidence type="ECO:0000256" key="12">
    <source>
        <dbReference type="ARBA" id="ARBA00023239"/>
    </source>
</evidence>
<name>A0A165GSC5_9APHY</name>
<dbReference type="PANTHER" id="PTHR11035:SF3">
    <property type="entry name" value="VERY-LONG-CHAIN (3R)-3-HYDROXYACYL-COA DEHYDRATASE"/>
    <property type="match status" value="1"/>
</dbReference>
<evidence type="ECO:0000256" key="10">
    <source>
        <dbReference type="ARBA" id="ARBA00023136"/>
    </source>
</evidence>
<dbReference type="InterPro" id="IPR007482">
    <property type="entry name" value="Tyr_Pase-like_PTPLA"/>
</dbReference>
<feature type="transmembrane region" description="Helical" evidence="14">
    <location>
        <begin position="203"/>
        <end position="223"/>
    </location>
</feature>
<dbReference type="FunCoup" id="A0A165GSC5">
    <property type="interactions" value="362"/>
</dbReference>
<dbReference type="PANTHER" id="PTHR11035">
    <property type="entry name" value="VERY-LONG-CHAIN (3R)-3-HYDROXYACYL-COA DEHYDRATASE"/>
    <property type="match status" value="1"/>
</dbReference>
<dbReference type="EMBL" id="KV427608">
    <property type="protein sequence ID" value="KZT10740.1"/>
    <property type="molecule type" value="Genomic_DNA"/>
</dbReference>
<feature type="transmembrane region" description="Helical" evidence="14">
    <location>
        <begin position="165"/>
        <end position="183"/>
    </location>
</feature>
<keyword evidence="7 14" id="KW-0276">Fatty acid metabolism</keyword>
<dbReference type="GO" id="GO:0102158">
    <property type="term" value="F:very-long-chain (3R)-3-hydroxyacyl-CoA dehydratase activity"/>
    <property type="evidence" value="ECO:0007669"/>
    <property type="project" value="UniProtKB-EC"/>
</dbReference>
<keyword evidence="16" id="KW-1185">Reference proteome</keyword>
<dbReference type="InParanoid" id="A0A165GSC5"/>
<dbReference type="GO" id="GO:0030148">
    <property type="term" value="P:sphingolipid biosynthetic process"/>
    <property type="evidence" value="ECO:0007669"/>
    <property type="project" value="TreeGrafter"/>
</dbReference>
<comment type="pathway">
    <text evidence="2 14">Lipid metabolism; fatty acid biosynthesis.</text>
</comment>
<evidence type="ECO:0000256" key="2">
    <source>
        <dbReference type="ARBA" id="ARBA00005194"/>
    </source>
</evidence>
<keyword evidence="10 14" id="KW-0472">Membrane</keyword>
<evidence type="ECO:0000256" key="1">
    <source>
        <dbReference type="ARBA" id="ARBA00004141"/>
    </source>
</evidence>
<sequence length="306" mass="34047">MSQSEERGKSAGKTKKGPSTLVKYYLVAYNVFSALGWSYVLIITVAHLLGLDASVPASASPSRIPILSTLASYLPTLSLLKNPSPKWEKQVPSFLIPVLRRASTTYAVVGPQTAIVQSFAVLEVLHSLLGWVRSPVGTTIAQVASRFYLVWGITAQFEQTRSHPLYASMVFSWSVAEVVRYSFYACSLLGYEPRALLWVRYTFFYVLYLTGAGSEAGLIYASLPAPPPSIPFLSAEWAGWLLPLSWPFATARWAEVLHDDFRVFMFLVWWPGLYVLYAYMIKQRRKVLGKGPGGTIGSKPKSFKIQ</sequence>
<dbReference type="GO" id="GO:0042761">
    <property type="term" value="P:very long-chain fatty acid biosynthetic process"/>
    <property type="evidence" value="ECO:0007669"/>
    <property type="project" value="TreeGrafter"/>
</dbReference>
<evidence type="ECO:0000256" key="9">
    <source>
        <dbReference type="ARBA" id="ARBA00023098"/>
    </source>
</evidence>
<dbReference type="AlphaFoldDB" id="A0A165GSC5"/>
<reference evidence="15 16" key="1">
    <citation type="journal article" date="2016" name="Mol. Biol. Evol.">
        <title>Comparative Genomics of Early-Diverging Mushroom-Forming Fungi Provides Insights into the Origins of Lignocellulose Decay Capabilities.</title>
        <authorList>
            <person name="Nagy L.G."/>
            <person name="Riley R."/>
            <person name="Tritt A."/>
            <person name="Adam C."/>
            <person name="Daum C."/>
            <person name="Floudas D."/>
            <person name="Sun H."/>
            <person name="Yadav J.S."/>
            <person name="Pangilinan J."/>
            <person name="Larsson K.H."/>
            <person name="Matsuura K."/>
            <person name="Barry K."/>
            <person name="Labutti K."/>
            <person name="Kuo R."/>
            <person name="Ohm R.A."/>
            <person name="Bhattacharya S.S."/>
            <person name="Shirouzu T."/>
            <person name="Yoshinaga Y."/>
            <person name="Martin F.M."/>
            <person name="Grigoriev I.V."/>
            <person name="Hibbett D.S."/>
        </authorList>
    </citation>
    <scope>NUCLEOTIDE SEQUENCE [LARGE SCALE GENOMIC DNA]</scope>
    <source>
        <strain evidence="15 16">93-53</strain>
    </source>
</reference>
<proteinExistence type="inferred from homology"/>
<evidence type="ECO:0000256" key="7">
    <source>
        <dbReference type="ARBA" id="ARBA00022832"/>
    </source>
</evidence>
<dbReference type="STRING" id="1314785.A0A165GSC5"/>
<dbReference type="GO" id="GO:0030497">
    <property type="term" value="P:fatty acid elongation"/>
    <property type="evidence" value="ECO:0007669"/>
    <property type="project" value="TreeGrafter"/>
</dbReference>
<dbReference type="Pfam" id="PF04387">
    <property type="entry name" value="PTPLA"/>
    <property type="match status" value="1"/>
</dbReference>
<accession>A0A165GSC5</accession>
<evidence type="ECO:0000256" key="6">
    <source>
        <dbReference type="ARBA" id="ARBA00022692"/>
    </source>
</evidence>
<comment type="caution">
    <text evidence="14">Lacks conserved residue(s) required for the propagation of feature annotation.</text>
</comment>
<keyword evidence="5 14" id="KW-0444">Lipid biosynthesis</keyword>
<dbReference type="Proteomes" id="UP000076871">
    <property type="component" value="Unassembled WGS sequence"/>
</dbReference>
<evidence type="ECO:0000313" key="16">
    <source>
        <dbReference type="Proteomes" id="UP000076871"/>
    </source>
</evidence>
<keyword evidence="6 14" id="KW-0812">Transmembrane</keyword>
<keyword evidence="8 14" id="KW-1133">Transmembrane helix</keyword>
<dbReference type="OrthoDB" id="46988at2759"/>
<keyword evidence="12 14" id="KW-0456">Lyase</keyword>
<evidence type="ECO:0000313" key="15">
    <source>
        <dbReference type="EMBL" id="KZT10740.1"/>
    </source>
</evidence>
<dbReference type="UniPathway" id="UPA00094"/>
<keyword evidence="9 14" id="KW-0443">Lipid metabolism</keyword>
<evidence type="ECO:0000256" key="14">
    <source>
        <dbReference type="RuleBase" id="RU363109"/>
    </source>
</evidence>